<gene>
    <name evidence="7" type="ORF">ACFOET_17530</name>
</gene>
<comment type="subcellular location">
    <subcellularLocation>
        <location evidence="1">Membrane</location>
        <topology evidence="1">Multi-pass membrane protein</topology>
    </subcellularLocation>
</comment>
<evidence type="ECO:0000256" key="3">
    <source>
        <dbReference type="ARBA" id="ARBA00022692"/>
    </source>
</evidence>
<protein>
    <submittedName>
        <fullName evidence="7">DUF423 domain-containing protein</fullName>
    </submittedName>
</protein>
<evidence type="ECO:0000256" key="2">
    <source>
        <dbReference type="ARBA" id="ARBA00009694"/>
    </source>
</evidence>
<dbReference type="PANTHER" id="PTHR43461:SF1">
    <property type="entry name" value="TRANSMEMBRANE PROTEIN 256"/>
    <property type="match status" value="1"/>
</dbReference>
<comment type="similarity">
    <text evidence="2">Belongs to the UPF0382 family.</text>
</comment>
<keyword evidence="4 6" id="KW-1133">Transmembrane helix</keyword>
<dbReference type="PANTHER" id="PTHR43461">
    <property type="entry name" value="TRANSMEMBRANE PROTEIN 256"/>
    <property type="match status" value="1"/>
</dbReference>
<evidence type="ECO:0000256" key="1">
    <source>
        <dbReference type="ARBA" id="ARBA00004141"/>
    </source>
</evidence>
<organism evidence="7 8">
    <name type="scientific">Parapedobacter deserti</name>
    <dbReference type="NCBI Taxonomy" id="1912957"/>
    <lineage>
        <taxon>Bacteria</taxon>
        <taxon>Pseudomonadati</taxon>
        <taxon>Bacteroidota</taxon>
        <taxon>Sphingobacteriia</taxon>
        <taxon>Sphingobacteriales</taxon>
        <taxon>Sphingobacteriaceae</taxon>
        <taxon>Parapedobacter</taxon>
    </lineage>
</organism>
<evidence type="ECO:0000256" key="5">
    <source>
        <dbReference type="ARBA" id="ARBA00023136"/>
    </source>
</evidence>
<feature type="transmembrane region" description="Helical" evidence="6">
    <location>
        <begin position="98"/>
        <end position="122"/>
    </location>
</feature>
<dbReference type="EMBL" id="JBHRTA010000038">
    <property type="protein sequence ID" value="MFC3199427.1"/>
    <property type="molecule type" value="Genomic_DNA"/>
</dbReference>
<comment type="caution">
    <text evidence="7">The sequence shown here is derived from an EMBL/GenBank/DDBJ whole genome shotgun (WGS) entry which is preliminary data.</text>
</comment>
<dbReference type="InterPro" id="IPR006696">
    <property type="entry name" value="DUF423"/>
</dbReference>
<feature type="transmembrane region" description="Helical" evidence="6">
    <location>
        <begin position="45"/>
        <end position="63"/>
    </location>
</feature>
<feature type="transmembrane region" description="Helical" evidence="6">
    <location>
        <begin position="70"/>
        <end position="92"/>
    </location>
</feature>
<evidence type="ECO:0000313" key="8">
    <source>
        <dbReference type="Proteomes" id="UP001595526"/>
    </source>
</evidence>
<keyword evidence="3 6" id="KW-0812">Transmembrane</keyword>
<keyword evidence="5 6" id="KW-0472">Membrane</keyword>
<evidence type="ECO:0000256" key="4">
    <source>
        <dbReference type="ARBA" id="ARBA00022989"/>
    </source>
</evidence>
<keyword evidence="8" id="KW-1185">Reference proteome</keyword>
<evidence type="ECO:0000313" key="7">
    <source>
        <dbReference type="EMBL" id="MFC3199427.1"/>
    </source>
</evidence>
<evidence type="ECO:0000256" key="6">
    <source>
        <dbReference type="SAM" id="Phobius"/>
    </source>
</evidence>
<dbReference type="Proteomes" id="UP001595526">
    <property type="component" value="Unassembled WGS sequence"/>
</dbReference>
<reference evidence="8" key="1">
    <citation type="journal article" date="2019" name="Int. J. Syst. Evol. Microbiol.">
        <title>The Global Catalogue of Microorganisms (GCM) 10K type strain sequencing project: providing services to taxonomists for standard genome sequencing and annotation.</title>
        <authorList>
            <consortium name="The Broad Institute Genomics Platform"/>
            <consortium name="The Broad Institute Genome Sequencing Center for Infectious Disease"/>
            <person name="Wu L."/>
            <person name="Ma J."/>
        </authorList>
    </citation>
    <scope>NUCLEOTIDE SEQUENCE [LARGE SCALE GENOMIC DNA]</scope>
    <source>
        <strain evidence="8">KCTC 52416</strain>
    </source>
</reference>
<name>A0ABV7JQH3_9SPHI</name>
<dbReference type="RefSeq" id="WP_379025017.1">
    <property type="nucleotide sequence ID" value="NZ_JBHRTA010000038.1"/>
</dbReference>
<sequence length="123" mass="13223">MLAQLFGVIFGLTAVVLGAFGAHALKKKFTEDQHASFETGIRYQFYHALVLLLVGFAQSGGLIGPGAYTWLFISGTVLFSFSIYGLCLSGVFGTKWRFLGPVTPVGGLLLVAGWVSLLYTIAR</sequence>
<proteinExistence type="inferred from homology"/>
<accession>A0ABV7JQH3</accession>
<dbReference type="Pfam" id="PF04241">
    <property type="entry name" value="DUF423"/>
    <property type="match status" value="1"/>
</dbReference>